<evidence type="ECO:0000256" key="6">
    <source>
        <dbReference type="SAM" id="Phobius"/>
    </source>
</evidence>
<evidence type="ECO:0000256" key="3">
    <source>
        <dbReference type="ARBA" id="ARBA00022474"/>
    </source>
</evidence>
<dbReference type="Pfam" id="PF06377">
    <property type="entry name" value="Adipokin_hormo"/>
    <property type="match status" value="1"/>
</dbReference>
<proteinExistence type="predicted"/>
<evidence type="ECO:0000256" key="5">
    <source>
        <dbReference type="ARBA" id="ARBA00022729"/>
    </source>
</evidence>
<keyword evidence="3" id="KW-0608">Pigment</keyword>
<dbReference type="GO" id="GO:0005576">
    <property type="term" value="C:extracellular region"/>
    <property type="evidence" value="ECO:0007669"/>
    <property type="project" value="UniProtKB-SubCell"/>
</dbReference>
<dbReference type="InterPro" id="IPR002047">
    <property type="entry name" value="Adipokinetic_hormone_CS"/>
</dbReference>
<dbReference type="GO" id="GO:0005179">
    <property type="term" value="F:hormone activity"/>
    <property type="evidence" value="ECO:0007669"/>
    <property type="project" value="InterPro"/>
</dbReference>
<comment type="function">
    <text evidence="1">This hormone adapts the animal to light backgrounds by stimulating concentration of the pigment of its red body-chromatophores.</text>
</comment>
<keyword evidence="4" id="KW-0964">Secreted</keyword>
<dbReference type="AlphaFoldDB" id="A0AAW0UTW3"/>
<keyword evidence="5" id="KW-0732">Signal</keyword>
<protein>
    <recommendedName>
        <fullName evidence="9">Red pigment-concentrating hormone</fullName>
    </recommendedName>
</protein>
<feature type="transmembrane region" description="Helical" evidence="6">
    <location>
        <begin position="49"/>
        <end position="68"/>
    </location>
</feature>
<gene>
    <name evidence="7" type="ORF">O3P69_000900</name>
</gene>
<reference evidence="7 8" key="1">
    <citation type="submission" date="2023-03" db="EMBL/GenBank/DDBJ databases">
        <title>High-quality genome of Scylla paramamosain provides insights in environmental adaptation.</title>
        <authorList>
            <person name="Zhang L."/>
        </authorList>
    </citation>
    <scope>NUCLEOTIDE SEQUENCE [LARGE SCALE GENOMIC DNA]</scope>
    <source>
        <strain evidence="7">LZ_2023a</strain>
        <tissue evidence="7">Muscle</tissue>
    </source>
</reference>
<comment type="caution">
    <text evidence="7">The sequence shown here is derived from an EMBL/GenBank/DDBJ whole genome shotgun (WGS) entry which is preliminary data.</text>
</comment>
<keyword evidence="6" id="KW-0472">Membrane</keyword>
<dbReference type="PROSITE" id="PS00256">
    <property type="entry name" value="AKH"/>
    <property type="match status" value="1"/>
</dbReference>
<keyword evidence="8" id="KW-1185">Reference proteome</keyword>
<evidence type="ECO:0000256" key="1">
    <source>
        <dbReference type="ARBA" id="ARBA00002463"/>
    </source>
</evidence>
<comment type="subcellular location">
    <subcellularLocation>
        <location evidence="2">Secreted</location>
    </subcellularLocation>
</comment>
<keyword evidence="6" id="KW-1133">Transmembrane helix</keyword>
<evidence type="ECO:0008006" key="9">
    <source>
        <dbReference type="Google" id="ProtNLM"/>
    </source>
</evidence>
<evidence type="ECO:0000256" key="2">
    <source>
        <dbReference type="ARBA" id="ARBA00004613"/>
    </source>
</evidence>
<accession>A0AAW0UTW3</accession>
<sequence>MHPVISKVVKAYELPKLTLLSLSSDVIKRETGKQGVCGSCRRQRYYRIIVRRAGVTLLVVALVVVALVSSVSAQLNFSPGWGKRAAATSSSNGGVGEGVSGLHPSVGGAPGGVVPPGSSSGDSCGPIPVSAVMHIYRLIRSEAVRLVQCQDEEYLG</sequence>
<dbReference type="GO" id="GO:0031409">
    <property type="term" value="F:pigment binding"/>
    <property type="evidence" value="ECO:0007669"/>
    <property type="project" value="UniProtKB-KW"/>
</dbReference>
<dbReference type="InterPro" id="IPR010475">
    <property type="entry name" value="AKH/RPCH_hormone"/>
</dbReference>
<evidence type="ECO:0000313" key="7">
    <source>
        <dbReference type="EMBL" id="KAK8402971.1"/>
    </source>
</evidence>
<name>A0AAW0UTW3_SCYPA</name>
<organism evidence="7 8">
    <name type="scientific">Scylla paramamosain</name>
    <name type="common">Mud crab</name>
    <dbReference type="NCBI Taxonomy" id="85552"/>
    <lineage>
        <taxon>Eukaryota</taxon>
        <taxon>Metazoa</taxon>
        <taxon>Ecdysozoa</taxon>
        <taxon>Arthropoda</taxon>
        <taxon>Crustacea</taxon>
        <taxon>Multicrustacea</taxon>
        <taxon>Malacostraca</taxon>
        <taxon>Eumalacostraca</taxon>
        <taxon>Eucarida</taxon>
        <taxon>Decapoda</taxon>
        <taxon>Pleocyemata</taxon>
        <taxon>Brachyura</taxon>
        <taxon>Eubrachyura</taxon>
        <taxon>Portunoidea</taxon>
        <taxon>Portunidae</taxon>
        <taxon>Portuninae</taxon>
        <taxon>Scylla</taxon>
    </lineage>
</organism>
<evidence type="ECO:0000256" key="4">
    <source>
        <dbReference type="ARBA" id="ARBA00022525"/>
    </source>
</evidence>
<dbReference type="Proteomes" id="UP001487740">
    <property type="component" value="Unassembled WGS sequence"/>
</dbReference>
<keyword evidence="6" id="KW-0812">Transmembrane</keyword>
<evidence type="ECO:0000313" key="8">
    <source>
        <dbReference type="Proteomes" id="UP001487740"/>
    </source>
</evidence>
<dbReference type="EMBL" id="JARAKH010000007">
    <property type="protein sequence ID" value="KAK8402971.1"/>
    <property type="molecule type" value="Genomic_DNA"/>
</dbReference>